<protein>
    <submittedName>
        <fullName evidence="1">Uncharacterized protein</fullName>
    </submittedName>
</protein>
<name>A0ABT3KRC1_9BURK</name>
<organism evidence="1 2">
    <name type="scientific">Verminephrobacter aporrectodeae subsp. tuberculatae</name>
    <dbReference type="NCBI Taxonomy" id="1110392"/>
    <lineage>
        <taxon>Bacteria</taxon>
        <taxon>Pseudomonadati</taxon>
        <taxon>Pseudomonadota</taxon>
        <taxon>Betaproteobacteria</taxon>
        <taxon>Burkholderiales</taxon>
        <taxon>Comamonadaceae</taxon>
        <taxon>Verminephrobacter</taxon>
    </lineage>
</organism>
<sequence>MLQQELWEKGVSQDVFLGLSEIPGESDCKNLNLSIQSGELTEYSFKRFCLSYGLSDSMQSKESAAKFLEYMEGRLLAWIHLPIDADPTLLPLIVKIISELGHIVIDPDNMTPIN</sequence>
<evidence type="ECO:0000313" key="1">
    <source>
        <dbReference type="EMBL" id="MCW5320345.1"/>
    </source>
</evidence>
<accession>A0ABT3KRC1</accession>
<gene>
    <name evidence="1" type="ORF">D5039_03850</name>
</gene>
<proteinExistence type="predicted"/>
<reference evidence="2" key="1">
    <citation type="submission" date="2023-07" db="EMBL/GenBank/DDBJ databases">
        <title>Verminephrobacter genomes.</title>
        <authorList>
            <person name="Lund M.B."/>
        </authorList>
    </citation>
    <scope>NUCLEOTIDE SEQUENCE [LARGE SCALE GENOMIC DNA]</scope>
    <source>
        <strain evidence="2">AtM5-05</strain>
    </source>
</reference>
<comment type="caution">
    <text evidence="1">The sequence shown here is derived from an EMBL/GenBank/DDBJ whole genome shotgun (WGS) entry which is preliminary data.</text>
</comment>
<keyword evidence="2" id="KW-1185">Reference proteome</keyword>
<dbReference type="EMBL" id="QZCW01000001">
    <property type="protein sequence ID" value="MCW5320345.1"/>
    <property type="molecule type" value="Genomic_DNA"/>
</dbReference>
<evidence type="ECO:0000313" key="2">
    <source>
        <dbReference type="Proteomes" id="UP001208935"/>
    </source>
</evidence>
<dbReference type="Proteomes" id="UP001208935">
    <property type="component" value="Unassembled WGS sequence"/>
</dbReference>